<dbReference type="EMBL" id="JAAOAN010000088">
    <property type="protein sequence ID" value="KAF5722435.1"/>
    <property type="molecule type" value="Genomic_DNA"/>
</dbReference>
<dbReference type="SMART" id="SM00028">
    <property type="entry name" value="TPR"/>
    <property type="match status" value="3"/>
</dbReference>
<feature type="domain" description="Ubiquitin-like" evidence="2">
    <location>
        <begin position="283"/>
        <end position="365"/>
    </location>
</feature>
<organism evidence="3 4">
    <name type="scientific">Fusarium mundagurra</name>
    <dbReference type="NCBI Taxonomy" id="1567541"/>
    <lineage>
        <taxon>Eukaryota</taxon>
        <taxon>Fungi</taxon>
        <taxon>Dikarya</taxon>
        <taxon>Ascomycota</taxon>
        <taxon>Pezizomycotina</taxon>
        <taxon>Sordariomycetes</taxon>
        <taxon>Hypocreomycetidae</taxon>
        <taxon>Hypocreales</taxon>
        <taxon>Nectriaceae</taxon>
        <taxon>Fusarium</taxon>
        <taxon>Fusarium fujikuroi species complex</taxon>
    </lineage>
</organism>
<sequence length="665" mass="75375">MSFGYGVGDVITVLGLFERIAIELRNYQDAPTHFQQLRAELDLLRGTLKRILSLEPECDAEREILAQIRAIVIYCAQPLQSMADKMRSKESSLGHFRTTRSLVSIGTRLHWSMIDQTDVKGLRKILLSQMAAINTLLSVQQLASIRRLALQSQAAGAAQSTMIEKHANAMAGHASTILSITSRTQSAIDNLVLSSSIQAQIHSKQTNKINESLQAMERNMHHMTLKSEQSTAVVSHQTTLITRHAKTLYQLMQDIKRRMLLDIRLQLKHIISAIEAIPLHLTLDIVRLDDVHGESWALPLQACRTWESFKEILQFVVYPNERPGAKYITNDLFAVAQAKTGKEVNQETWEIMIKPGFHLEQAVVLKMNYWLERCLDPKCNGTLVDQVLEYEKRQVCNVCSRSAKTEFVKTRVVDLYNEAPYSHHPVERFASLTGTKRNFGTELPPIDMDERIEAFRRVKFLHPTHPLSNEKGCYDPKLNPAVAHAFSGLATLSPVEGVYYENPVEDAREHLETSVKLDSSIPENWYLLSRACMMAEDYERAYQCLQTAISLESCCPSFWITLGILYFNIGQSRDCLDALTKAVELNAHIWEPWYNLGVLYDSCNGQHSDAADAFYKCLERNPELSNVRARLEAHQAYTEDMNDELLGGTLIYEMVDSPLDGNCGW</sequence>
<keyword evidence="1" id="KW-0802">TPR repeat</keyword>
<evidence type="ECO:0000256" key="1">
    <source>
        <dbReference type="PROSITE-ProRule" id="PRU00339"/>
    </source>
</evidence>
<dbReference type="AlphaFoldDB" id="A0A8H5Z0E0"/>
<proteinExistence type="predicted"/>
<gene>
    <name evidence="3" type="ORF">FMUND_2947</name>
</gene>
<dbReference type="OrthoDB" id="3045089at2759"/>
<comment type="caution">
    <text evidence="3">The sequence shown here is derived from an EMBL/GenBank/DDBJ whole genome shotgun (WGS) entry which is preliminary data.</text>
</comment>
<dbReference type="PANTHER" id="PTHR38886:SF1">
    <property type="entry name" value="NACHT-NTPASE AND P-LOOP NTPASES N-TERMINAL DOMAIN-CONTAINING PROTEIN"/>
    <property type="match status" value="1"/>
</dbReference>
<dbReference type="InterPro" id="IPR019734">
    <property type="entry name" value="TPR_rpt"/>
</dbReference>
<feature type="repeat" description="TPR" evidence="1">
    <location>
        <begin position="556"/>
        <end position="589"/>
    </location>
</feature>
<evidence type="ECO:0000313" key="3">
    <source>
        <dbReference type="EMBL" id="KAF5722435.1"/>
    </source>
</evidence>
<dbReference type="InterPro" id="IPR054464">
    <property type="entry name" value="ULD_fung"/>
</dbReference>
<reference evidence="3 4" key="1">
    <citation type="submission" date="2020-05" db="EMBL/GenBank/DDBJ databases">
        <title>Identification and distribution of gene clusters putatively required for synthesis of sphingolipid metabolism inhibitors in phylogenetically diverse species of the filamentous fungus Fusarium.</title>
        <authorList>
            <person name="Kim H.-S."/>
            <person name="Busman M."/>
            <person name="Brown D.W."/>
            <person name="Divon H."/>
            <person name="Uhlig S."/>
            <person name="Proctor R.H."/>
        </authorList>
    </citation>
    <scope>NUCLEOTIDE SEQUENCE [LARGE SCALE GENOMIC DNA]</scope>
    <source>
        <strain evidence="3 4">NRRL 66235</strain>
    </source>
</reference>
<evidence type="ECO:0000313" key="4">
    <source>
        <dbReference type="Proteomes" id="UP000544331"/>
    </source>
</evidence>
<protein>
    <recommendedName>
        <fullName evidence="2">Ubiquitin-like domain-containing protein</fullName>
    </recommendedName>
</protein>
<dbReference type="PROSITE" id="PS50005">
    <property type="entry name" value="TPR"/>
    <property type="match status" value="1"/>
</dbReference>
<dbReference type="PANTHER" id="PTHR38886">
    <property type="entry name" value="SESA DOMAIN-CONTAINING PROTEIN"/>
    <property type="match status" value="1"/>
</dbReference>
<dbReference type="InterPro" id="IPR011990">
    <property type="entry name" value="TPR-like_helical_dom_sf"/>
</dbReference>
<dbReference type="Gene3D" id="1.25.40.10">
    <property type="entry name" value="Tetratricopeptide repeat domain"/>
    <property type="match status" value="1"/>
</dbReference>
<keyword evidence="4" id="KW-1185">Reference proteome</keyword>
<dbReference type="Proteomes" id="UP000544331">
    <property type="component" value="Unassembled WGS sequence"/>
</dbReference>
<dbReference type="SUPFAM" id="SSF48452">
    <property type="entry name" value="TPR-like"/>
    <property type="match status" value="1"/>
</dbReference>
<dbReference type="Pfam" id="PF22893">
    <property type="entry name" value="ULD_2"/>
    <property type="match status" value="1"/>
</dbReference>
<evidence type="ECO:0000259" key="2">
    <source>
        <dbReference type="Pfam" id="PF22893"/>
    </source>
</evidence>
<accession>A0A8H5Z0E0</accession>
<name>A0A8H5Z0E0_9HYPO</name>